<protein>
    <submittedName>
        <fullName evidence="2">Uncharacterized protein</fullName>
    </submittedName>
</protein>
<proteinExistence type="predicted"/>
<organism evidence="2 3">
    <name type="scientific">Tilletia horrida</name>
    <dbReference type="NCBI Taxonomy" id="155126"/>
    <lineage>
        <taxon>Eukaryota</taxon>
        <taxon>Fungi</taxon>
        <taxon>Dikarya</taxon>
        <taxon>Basidiomycota</taxon>
        <taxon>Ustilaginomycotina</taxon>
        <taxon>Exobasidiomycetes</taxon>
        <taxon>Tilletiales</taxon>
        <taxon>Tilletiaceae</taxon>
        <taxon>Tilletia</taxon>
    </lineage>
</organism>
<name>A0AAN6GIM0_9BASI</name>
<gene>
    <name evidence="2" type="ORF">OC842_000842</name>
</gene>
<dbReference type="EMBL" id="JAPDMQ010000026">
    <property type="protein sequence ID" value="KAK0539718.1"/>
    <property type="molecule type" value="Genomic_DNA"/>
</dbReference>
<dbReference type="Proteomes" id="UP001176521">
    <property type="component" value="Unassembled WGS sequence"/>
</dbReference>
<feature type="region of interest" description="Disordered" evidence="1">
    <location>
        <begin position="16"/>
        <end position="36"/>
    </location>
</feature>
<sequence length="405" mass="42183">MSSFKAKLPLLPPLRDVRQSVPATPNAASCPRERPSTAFSAQQSAKKSTLGSLLLAFRQLSTLEHIRSQDEIITDLRAALARADDAATADRTDRKAILGALDVLASSVREVKAAVQTPANRSTANGVPSAASFEFQPKRPTLAEIAARDPPAVSPPQAPAPGFGRPTPATEALARAIQPPRPSPAALLRNAVRAPPRSLLGPQDFALIHIRNLRRMAPSAVRSMCAALGVDVAHIHDVGRVGPVTELVVTKNRRDEIASQLSVSPVADAPELALQLDLAFDASKPVLPNANAELAERVRADFNARMREQQGRCAGFGWTGLADFFAGRVSTAASRRAGQTTTPAKNDDQTAQARNTATHAAALPSSASADASSAMEGVEGDAAGTVLPAAAATASAPSVSSSTPQ</sequence>
<feature type="compositionally biased region" description="Low complexity" evidence="1">
    <location>
        <begin position="350"/>
        <end position="374"/>
    </location>
</feature>
<evidence type="ECO:0000256" key="1">
    <source>
        <dbReference type="SAM" id="MobiDB-lite"/>
    </source>
</evidence>
<evidence type="ECO:0000313" key="2">
    <source>
        <dbReference type="EMBL" id="KAK0539718.1"/>
    </source>
</evidence>
<comment type="caution">
    <text evidence="2">The sequence shown here is derived from an EMBL/GenBank/DDBJ whole genome shotgun (WGS) entry which is preliminary data.</text>
</comment>
<keyword evidence="3" id="KW-1185">Reference proteome</keyword>
<accession>A0AAN6GIM0</accession>
<reference evidence="2" key="1">
    <citation type="journal article" date="2023" name="PhytoFront">
        <title>Draft Genome Resources of Seven Strains of Tilletia horrida, Causal Agent of Kernel Smut of Rice.</title>
        <authorList>
            <person name="Khanal S."/>
            <person name="Antony Babu S."/>
            <person name="Zhou X.G."/>
        </authorList>
    </citation>
    <scope>NUCLEOTIDE SEQUENCE</scope>
    <source>
        <strain evidence="2">TX3</strain>
    </source>
</reference>
<evidence type="ECO:0000313" key="3">
    <source>
        <dbReference type="Proteomes" id="UP001176521"/>
    </source>
</evidence>
<dbReference type="AlphaFoldDB" id="A0AAN6GIM0"/>
<feature type="compositionally biased region" description="Polar residues" evidence="1">
    <location>
        <begin position="334"/>
        <end position="344"/>
    </location>
</feature>
<feature type="region of interest" description="Disordered" evidence="1">
    <location>
        <begin position="149"/>
        <end position="168"/>
    </location>
</feature>
<feature type="region of interest" description="Disordered" evidence="1">
    <location>
        <begin position="334"/>
        <end position="380"/>
    </location>
</feature>